<sequence>MDTPCMAGHVEVGGDSDGVNAVNVETAGRKRKGGRNRLRICRRKEEEAERGSLSLGPPNSFTEERWTSYIKFGHLE</sequence>
<organism evidence="1 2">
    <name type="scientific">Allacma fusca</name>
    <dbReference type="NCBI Taxonomy" id="39272"/>
    <lineage>
        <taxon>Eukaryota</taxon>
        <taxon>Metazoa</taxon>
        <taxon>Ecdysozoa</taxon>
        <taxon>Arthropoda</taxon>
        <taxon>Hexapoda</taxon>
        <taxon>Collembola</taxon>
        <taxon>Symphypleona</taxon>
        <taxon>Sminthuridae</taxon>
        <taxon>Allacma</taxon>
    </lineage>
</organism>
<gene>
    <name evidence="1" type="ORF">AFUS01_LOCUS44794</name>
</gene>
<accession>A0A8J2PSR6</accession>
<reference evidence="1" key="1">
    <citation type="submission" date="2021-06" db="EMBL/GenBank/DDBJ databases">
        <authorList>
            <person name="Hodson N. C."/>
            <person name="Mongue J. A."/>
            <person name="Jaron S. K."/>
        </authorList>
    </citation>
    <scope>NUCLEOTIDE SEQUENCE</scope>
</reference>
<name>A0A8J2PSR6_9HEXA</name>
<dbReference type="Proteomes" id="UP000708208">
    <property type="component" value="Unassembled WGS sequence"/>
</dbReference>
<evidence type="ECO:0000313" key="1">
    <source>
        <dbReference type="EMBL" id="CAG7835425.1"/>
    </source>
</evidence>
<evidence type="ECO:0000313" key="2">
    <source>
        <dbReference type="Proteomes" id="UP000708208"/>
    </source>
</evidence>
<keyword evidence="2" id="KW-1185">Reference proteome</keyword>
<proteinExistence type="predicted"/>
<comment type="caution">
    <text evidence="1">The sequence shown here is derived from an EMBL/GenBank/DDBJ whole genome shotgun (WGS) entry which is preliminary data.</text>
</comment>
<dbReference type="AlphaFoldDB" id="A0A8J2PSR6"/>
<protein>
    <submittedName>
        <fullName evidence="1">Uncharacterized protein</fullName>
    </submittedName>
</protein>
<dbReference type="EMBL" id="CAJVCH010570618">
    <property type="protein sequence ID" value="CAG7835425.1"/>
    <property type="molecule type" value="Genomic_DNA"/>
</dbReference>